<dbReference type="PANTHER" id="PTHR23159">
    <property type="entry name" value="CENTROSOMAL PROTEIN 2"/>
    <property type="match status" value="1"/>
</dbReference>
<evidence type="ECO:0000313" key="3">
    <source>
        <dbReference type="EMBL" id="KZT27571.1"/>
    </source>
</evidence>
<dbReference type="Gene3D" id="1.10.287.1490">
    <property type="match status" value="1"/>
</dbReference>
<feature type="region of interest" description="Disordered" evidence="2">
    <location>
        <begin position="664"/>
        <end position="729"/>
    </location>
</feature>
<dbReference type="PANTHER" id="PTHR23159:SF31">
    <property type="entry name" value="CENTROSOME-ASSOCIATED PROTEIN CEP250 ISOFORM X1"/>
    <property type="match status" value="1"/>
</dbReference>
<evidence type="ECO:0000256" key="1">
    <source>
        <dbReference type="SAM" id="Coils"/>
    </source>
</evidence>
<dbReference type="STRING" id="1314782.A0A165U329"/>
<feature type="coiled-coil region" evidence="1">
    <location>
        <begin position="362"/>
        <end position="519"/>
    </location>
</feature>
<organism evidence="3 4">
    <name type="scientific">Neolentinus lepideus HHB14362 ss-1</name>
    <dbReference type="NCBI Taxonomy" id="1314782"/>
    <lineage>
        <taxon>Eukaryota</taxon>
        <taxon>Fungi</taxon>
        <taxon>Dikarya</taxon>
        <taxon>Basidiomycota</taxon>
        <taxon>Agaricomycotina</taxon>
        <taxon>Agaricomycetes</taxon>
        <taxon>Gloeophyllales</taxon>
        <taxon>Gloeophyllaceae</taxon>
        <taxon>Neolentinus</taxon>
    </lineage>
</organism>
<dbReference type="OrthoDB" id="10255630at2759"/>
<dbReference type="InParanoid" id="A0A165U329"/>
<protein>
    <submittedName>
        <fullName evidence="3">Uncharacterized protein</fullName>
    </submittedName>
</protein>
<feature type="coiled-coil region" evidence="1">
    <location>
        <begin position="633"/>
        <end position="660"/>
    </location>
</feature>
<proteinExistence type="predicted"/>
<name>A0A165U329_9AGAM</name>
<feature type="region of interest" description="Disordered" evidence="2">
    <location>
        <begin position="180"/>
        <end position="203"/>
    </location>
</feature>
<feature type="coiled-coil region" evidence="1">
    <location>
        <begin position="551"/>
        <end position="596"/>
    </location>
</feature>
<accession>A0A165U329</accession>
<feature type="region of interest" description="Disordered" evidence="2">
    <location>
        <begin position="741"/>
        <end position="767"/>
    </location>
</feature>
<dbReference type="EMBL" id="KV425561">
    <property type="protein sequence ID" value="KZT27571.1"/>
    <property type="molecule type" value="Genomic_DNA"/>
</dbReference>
<reference evidence="3 4" key="1">
    <citation type="journal article" date="2016" name="Mol. Biol. Evol.">
        <title>Comparative Genomics of Early-Diverging Mushroom-Forming Fungi Provides Insights into the Origins of Lignocellulose Decay Capabilities.</title>
        <authorList>
            <person name="Nagy L.G."/>
            <person name="Riley R."/>
            <person name="Tritt A."/>
            <person name="Adam C."/>
            <person name="Daum C."/>
            <person name="Floudas D."/>
            <person name="Sun H."/>
            <person name="Yadav J.S."/>
            <person name="Pangilinan J."/>
            <person name="Larsson K.H."/>
            <person name="Matsuura K."/>
            <person name="Barry K."/>
            <person name="Labutti K."/>
            <person name="Kuo R."/>
            <person name="Ohm R.A."/>
            <person name="Bhattacharya S.S."/>
            <person name="Shirouzu T."/>
            <person name="Yoshinaga Y."/>
            <person name="Martin F.M."/>
            <person name="Grigoriev I.V."/>
            <person name="Hibbett D.S."/>
        </authorList>
    </citation>
    <scope>NUCLEOTIDE SEQUENCE [LARGE SCALE GENOMIC DNA]</scope>
    <source>
        <strain evidence="3 4">HHB14362 ss-1</strain>
    </source>
</reference>
<feature type="region of interest" description="Disordered" evidence="2">
    <location>
        <begin position="1"/>
        <end position="122"/>
    </location>
</feature>
<dbReference type="SUPFAM" id="SSF57997">
    <property type="entry name" value="Tropomyosin"/>
    <property type="match status" value="1"/>
</dbReference>
<feature type="compositionally biased region" description="Low complexity" evidence="2">
    <location>
        <begin position="701"/>
        <end position="716"/>
    </location>
</feature>
<gene>
    <name evidence="3" type="ORF">NEOLEDRAFT_1176590</name>
</gene>
<evidence type="ECO:0000313" key="4">
    <source>
        <dbReference type="Proteomes" id="UP000076761"/>
    </source>
</evidence>
<feature type="compositionally biased region" description="Polar residues" evidence="2">
    <location>
        <begin position="743"/>
        <end position="761"/>
    </location>
</feature>
<dbReference type="AlphaFoldDB" id="A0A165U329"/>
<feature type="compositionally biased region" description="Basic residues" evidence="2">
    <location>
        <begin position="9"/>
        <end position="27"/>
    </location>
</feature>
<evidence type="ECO:0000256" key="2">
    <source>
        <dbReference type="SAM" id="MobiDB-lite"/>
    </source>
</evidence>
<sequence length="813" mass="91229">MSEDDRAAKAARAKALLAKKRQQKKAGNHPAADSTTSSRPSSPAVESARTFSPAPSQVHQEEEKKNLGDVFASHPTDGRDSGWLSSLPRVDSPSAPPVASRLPVTSPPPSIRAQIAPKPVQPPVPIQTSSNHLEELAELESHIQSQQQTISLLVSEKATLSASLEHLRDVEAKLHEAESMLRDESTKSSGLQDRTKQLESDGVAASRQINELKIREKDLSDRCRDQERELQLLRGTANDLRAEVESRQNTIRELTEQIQNDDTVERLEVSLKNTQNRADELEFQLSKVKQTHDALKAERDSLEVELQLHDEAQTESKKQIAGLMERQVTLENQLSYISTERDAALKTKATLQGEVDYGRKTISDLEQKLTQAASEIGSLTRQLQSVQTELRGTRRRAEEAERIQMDLQSEGSNLMRSLEEMRPKLVELTNEKLELSERIEGLEKEIRSRDSTIEELEVSLEQLRQQRGETDEQMKQLQAALLKEHSSRQDALSELQGAYANLQADLDKIRQELESVQSMNVALLHTEAEQKDEIARLSASSRGREAQLLSLQEELEERTEAQAEEEEFLERARSELETVRREMTAKDEEIEQLRVAAASVPSPSTKSVSLDEEMLSALKQQHALDLSNAYSRIRGLENDAFEAEAKVHSLQKQVRVLEDQLLQHRPSSQASHRPFSPPGPSGPGSRATKQGNDIRRASFNTTRPTLPTRTSSRSLLDQTLSPETQHKRKVSLHMLKARIESEMSASQSTSKPSSRALSPVSSMRRDASGLPTVLEPAVKHQLSFDRHAHRRPQFLDESHIFWCHCCRGDLVIL</sequence>
<keyword evidence="1" id="KW-0175">Coiled coil</keyword>
<keyword evidence="4" id="KW-1185">Reference proteome</keyword>
<dbReference type="Proteomes" id="UP000076761">
    <property type="component" value="Unassembled WGS sequence"/>
</dbReference>
<feature type="compositionally biased region" description="Polar residues" evidence="2">
    <location>
        <begin position="49"/>
        <end position="58"/>
    </location>
</feature>